<feature type="compositionally biased region" description="Low complexity" evidence="2">
    <location>
        <begin position="242"/>
        <end position="266"/>
    </location>
</feature>
<name>A0AAV9UP01_9PEZI</name>
<organism evidence="3 4">
    <name type="scientific">Orbilia blumenaviensis</name>
    <dbReference type="NCBI Taxonomy" id="1796055"/>
    <lineage>
        <taxon>Eukaryota</taxon>
        <taxon>Fungi</taxon>
        <taxon>Dikarya</taxon>
        <taxon>Ascomycota</taxon>
        <taxon>Pezizomycotina</taxon>
        <taxon>Orbiliomycetes</taxon>
        <taxon>Orbiliales</taxon>
        <taxon>Orbiliaceae</taxon>
        <taxon>Orbilia</taxon>
    </lineage>
</organism>
<feature type="compositionally biased region" description="Basic and acidic residues" evidence="2">
    <location>
        <begin position="486"/>
        <end position="500"/>
    </location>
</feature>
<feature type="region of interest" description="Disordered" evidence="2">
    <location>
        <begin position="279"/>
        <end position="298"/>
    </location>
</feature>
<proteinExistence type="predicted"/>
<feature type="compositionally biased region" description="Low complexity" evidence="2">
    <location>
        <begin position="651"/>
        <end position="664"/>
    </location>
</feature>
<feature type="region of interest" description="Disordered" evidence="2">
    <location>
        <begin position="219"/>
        <end position="270"/>
    </location>
</feature>
<sequence>MLGPVIIKTTSRAALLLAIVPPLTLAWFMQLTTTQTISRFQDGQRTTEPAYLYQSSDEPLNFESCVKINWGNLNYNTKINFFSLARDIPGWDYSKTKEENLRDVVRGIVFFEGSNCEALTTRIIFRLDDDYTPGSYLFLTSKPVVPALRLGSWRPMWLYGQGGYSDSLARIEVGKSELFPPPPELSQIVERYQEPPLNTQQQRAPVINLQRVQTDLEPQLQPQPQPQPQRQQGFIPIRPNINTSQRTGNNQGGQNQAGQTLQQGLNSDPREALSFSEILRDNSPGEGGMSPRQSQLRQLTNQVEDLQRRINSMTADRERANVFNNNNPNPNTEIFEEEKQDNVEASQFNNFNLLMSPSHRPGAYSPNQQDPNDINNFFRVNSGNQPDYIYDQNFGALQRSNSGDQYFTGNDANPFFLFSRAGSDAREAVAEDQQGQELEREQASPIMEESVQENLGPESGSNGREVQGGGNSRNQGQIVEEVPVDQARRPEVEPQRKIASDENQPQDNRSQDIQSQVNQPQVMNQPSTGQIEMPPPTRPTRNQSQGNYPFDIATVLENNRLRYAQLVNSKDIPYFETLGRILAGTGKMIQDTLVLMVRDPNVEHTDQYLAEIERLINTRKQLLAQNDDLVLEAVQAAGAQLRGNNAMVLGPQNRNQQAQGGNQQYGSLNGGMKREDV</sequence>
<evidence type="ECO:0000313" key="4">
    <source>
        <dbReference type="Proteomes" id="UP001373714"/>
    </source>
</evidence>
<feature type="coiled-coil region" evidence="1">
    <location>
        <begin position="605"/>
        <end position="632"/>
    </location>
</feature>
<evidence type="ECO:0000256" key="2">
    <source>
        <dbReference type="SAM" id="MobiDB-lite"/>
    </source>
</evidence>
<reference evidence="3 4" key="1">
    <citation type="submission" date="2019-10" db="EMBL/GenBank/DDBJ databases">
        <authorList>
            <person name="Palmer J.M."/>
        </authorList>
    </citation>
    <scope>NUCLEOTIDE SEQUENCE [LARGE SCALE GENOMIC DNA]</scope>
    <source>
        <strain evidence="3 4">TWF730</strain>
    </source>
</reference>
<keyword evidence="1" id="KW-0175">Coiled coil</keyword>
<keyword evidence="4" id="KW-1185">Reference proteome</keyword>
<evidence type="ECO:0000313" key="3">
    <source>
        <dbReference type="EMBL" id="KAK6345808.1"/>
    </source>
</evidence>
<dbReference type="AlphaFoldDB" id="A0AAV9UP01"/>
<feature type="region of interest" description="Disordered" evidence="2">
    <location>
        <begin position="426"/>
        <end position="547"/>
    </location>
</feature>
<feature type="compositionally biased region" description="Polar residues" evidence="2">
    <location>
        <begin position="501"/>
        <end position="530"/>
    </location>
</feature>
<accession>A0AAV9UP01</accession>
<dbReference type="EMBL" id="JAVHNS010000008">
    <property type="protein sequence ID" value="KAK6345808.1"/>
    <property type="molecule type" value="Genomic_DNA"/>
</dbReference>
<protein>
    <submittedName>
        <fullName evidence="3">Uncharacterized protein</fullName>
    </submittedName>
</protein>
<comment type="caution">
    <text evidence="3">The sequence shown here is derived from an EMBL/GenBank/DDBJ whole genome shotgun (WGS) entry which is preliminary data.</text>
</comment>
<feature type="region of interest" description="Disordered" evidence="2">
    <location>
        <begin position="651"/>
        <end position="677"/>
    </location>
</feature>
<evidence type="ECO:0000256" key="1">
    <source>
        <dbReference type="SAM" id="Coils"/>
    </source>
</evidence>
<gene>
    <name evidence="3" type="ORF">TWF730_010151</name>
</gene>
<dbReference type="Proteomes" id="UP001373714">
    <property type="component" value="Unassembled WGS sequence"/>
</dbReference>